<proteinExistence type="predicted"/>
<organism evidence="2 3">
    <name type="scientific">Wenzhouxiangella sediminis</name>
    <dbReference type="NCBI Taxonomy" id="1792836"/>
    <lineage>
        <taxon>Bacteria</taxon>
        <taxon>Pseudomonadati</taxon>
        <taxon>Pseudomonadota</taxon>
        <taxon>Gammaproteobacteria</taxon>
        <taxon>Chromatiales</taxon>
        <taxon>Wenzhouxiangellaceae</taxon>
        <taxon>Wenzhouxiangella</taxon>
    </lineage>
</organism>
<dbReference type="EMBL" id="QUZK01000041">
    <property type="protein sequence ID" value="RFF29916.1"/>
    <property type="molecule type" value="Genomic_DNA"/>
</dbReference>
<sequence length="341" mass="37115">MKHILIMFALIAAGAQAQTVDDVPWSIVPDSQAGEPAAAQAPVVQVIADRSPLGLPGERPRLSMTLPLNGRRGLAAADDDGEGSAFSWSLKAWQMNTASLAHIQCSQGMMTMNSYLAQDCRFVDQPLPSDSVNLLQVSGDWMAAPGLQLGFSAFRGDETPNRAEQPFGFDLDPELLARRPSETTVDGAVEGLDVNVSFGIQTERIGDFLVGLQLARYRQRMTLADLGMPFESLDSRNDTLYTNSAQVLLGWRRGNFSGEMMGHHRELPLWMGADQAPGTLNSFDLEFSWHAQRNASLSIGVSNVMDAAPRADEASADAAALEDPLESVYGRIPYVRYKQDL</sequence>
<reference evidence="2 3" key="1">
    <citation type="submission" date="2018-08" db="EMBL/GenBank/DDBJ databases">
        <title>Wenzhouxiangella salilacus sp. nov., a novel bacterium isolated from a saline lake in Xinjiang Province, China.</title>
        <authorList>
            <person name="Han S."/>
        </authorList>
    </citation>
    <scope>NUCLEOTIDE SEQUENCE [LARGE SCALE GENOMIC DNA]</scope>
    <source>
        <strain evidence="2 3">XDB06</strain>
    </source>
</reference>
<evidence type="ECO:0000313" key="3">
    <source>
        <dbReference type="Proteomes" id="UP000260351"/>
    </source>
</evidence>
<feature type="signal peptide" evidence="1">
    <location>
        <begin position="1"/>
        <end position="17"/>
    </location>
</feature>
<name>A0A3E1K7A6_9GAMM</name>
<accession>A0A3E1K7A6</accession>
<feature type="chain" id="PRO_5017607911" description="TonB-dependent receptor" evidence="1">
    <location>
        <begin position="18"/>
        <end position="341"/>
    </location>
</feature>
<evidence type="ECO:0000256" key="1">
    <source>
        <dbReference type="SAM" id="SignalP"/>
    </source>
</evidence>
<comment type="caution">
    <text evidence="2">The sequence shown here is derived from an EMBL/GenBank/DDBJ whole genome shotgun (WGS) entry which is preliminary data.</text>
</comment>
<evidence type="ECO:0008006" key="4">
    <source>
        <dbReference type="Google" id="ProtNLM"/>
    </source>
</evidence>
<evidence type="ECO:0000313" key="2">
    <source>
        <dbReference type="EMBL" id="RFF29916.1"/>
    </source>
</evidence>
<dbReference type="Proteomes" id="UP000260351">
    <property type="component" value="Unassembled WGS sequence"/>
</dbReference>
<protein>
    <recommendedName>
        <fullName evidence="4">TonB-dependent receptor</fullName>
    </recommendedName>
</protein>
<keyword evidence="3" id="KW-1185">Reference proteome</keyword>
<dbReference type="AlphaFoldDB" id="A0A3E1K7A6"/>
<gene>
    <name evidence="2" type="ORF">DZC52_10795</name>
</gene>
<keyword evidence="1" id="KW-0732">Signal</keyword>